<dbReference type="OrthoDB" id="41015at2157"/>
<reference evidence="4 6" key="2">
    <citation type="submission" date="2016-10" db="EMBL/GenBank/DDBJ databases">
        <authorList>
            <person name="de Groot N.N."/>
        </authorList>
    </citation>
    <scope>NUCLEOTIDE SEQUENCE [LARGE SCALE GENOMIC DNA]</scope>
    <source>
        <strain evidence="4 6">Z-7982</strain>
    </source>
</reference>
<dbReference type="KEGG" id="mhaz:BHR79_10105"/>
<evidence type="ECO:0000313" key="2">
    <source>
        <dbReference type="EMBL" id="APH39793.1"/>
    </source>
</evidence>
<accession>A0A1L3Q4P9</accession>
<dbReference type="GO" id="GO:0016787">
    <property type="term" value="F:hydrolase activity"/>
    <property type="evidence" value="ECO:0007669"/>
    <property type="project" value="UniProtKB-KW"/>
</dbReference>
<keyword evidence="2" id="KW-0378">Hydrolase</keyword>
<dbReference type="AlphaFoldDB" id="A0A1L3Q4P9"/>
<dbReference type="STRING" id="2177.BHR79_10105"/>
<dbReference type="SUPFAM" id="SSF56317">
    <property type="entry name" value="Carbon-nitrogen hydrolase"/>
    <property type="match status" value="1"/>
</dbReference>
<sequence>MVKVACIQMDVEHCNKKTNIERAIAMGNRALAMGAEIIVFPEVFSTGFCYEQMDKLAEKPPYPTIGQLADFSKKNKCILIGSIVEELDTETKPYANLGFCIENGIIRRTYHKIHPFGEEKGHFTPGDSIHPIKLENICIGLEICYEIRFPEVARKLVLEGADLLVTIAQFPDPRGNHWRILGPARAVENQIPHVMCNRTGEDPTKSFPGSSMIIDALGNTLADSGRDECIIMADIDLSLAKELSNKIPVLDDRREDLYSN</sequence>
<dbReference type="PROSITE" id="PS50263">
    <property type="entry name" value="CN_HYDROLASE"/>
    <property type="match status" value="1"/>
</dbReference>
<proteinExistence type="predicted"/>
<dbReference type="EMBL" id="FNMU01000002">
    <property type="protein sequence ID" value="SDW40966.1"/>
    <property type="molecule type" value="Genomic_DNA"/>
</dbReference>
<feature type="domain" description="CN hydrolase" evidence="1">
    <location>
        <begin position="2"/>
        <end position="237"/>
    </location>
</feature>
<keyword evidence="5" id="KW-1185">Reference proteome</keyword>
<dbReference type="Pfam" id="PF00795">
    <property type="entry name" value="CN_hydrolase"/>
    <property type="match status" value="1"/>
</dbReference>
<dbReference type="EMBL" id="RJJG01000004">
    <property type="protein sequence ID" value="RNI08864.1"/>
    <property type="molecule type" value="Genomic_DNA"/>
</dbReference>
<dbReference type="Proteomes" id="UP000267921">
    <property type="component" value="Unassembled WGS sequence"/>
</dbReference>
<dbReference type="InterPro" id="IPR036526">
    <property type="entry name" value="C-N_Hydrolase_sf"/>
</dbReference>
<reference evidence="2 5" key="1">
    <citation type="submission" date="2016-10" db="EMBL/GenBank/DDBJ databases">
        <title>Methanohalophilus halophilus.</title>
        <authorList>
            <person name="L'haridon S."/>
        </authorList>
    </citation>
    <scope>NUCLEOTIDE SEQUENCE [LARGE SCALE GENOMIC DNA]</scope>
    <source>
        <strain evidence="2 5">Z-7982</strain>
    </source>
</reference>
<evidence type="ECO:0000259" key="1">
    <source>
        <dbReference type="PROSITE" id="PS50263"/>
    </source>
</evidence>
<dbReference type="PANTHER" id="PTHR23088">
    <property type="entry name" value="NITRILASE-RELATED"/>
    <property type="match status" value="1"/>
</dbReference>
<evidence type="ECO:0000313" key="6">
    <source>
        <dbReference type="Proteomes" id="UP000198669"/>
    </source>
</evidence>
<gene>
    <name evidence="2" type="ORF">BHR79_10105</name>
    <name evidence="3" type="ORF">EFE40_05155</name>
    <name evidence="4" type="ORF">SAMN04515625_0941</name>
</gene>
<name>A0A1L3Q4P9_9EURY</name>
<dbReference type="PANTHER" id="PTHR23088:SF27">
    <property type="entry name" value="DEAMINATED GLUTATHIONE AMIDASE"/>
    <property type="match status" value="1"/>
</dbReference>
<evidence type="ECO:0000313" key="3">
    <source>
        <dbReference type="EMBL" id="RNI08864.1"/>
    </source>
</evidence>
<dbReference type="Proteomes" id="UP000186879">
    <property type="component" value="Chromosome"/>
</dbReference>
<dbReference type="GeneID" id="30584127"/>
<evidence type="ECO:0000313" key="7">
    <source>
        <dbReference type="Proteomes" id="UP000267921"/>
    </source>
</evidence>
<evidence type="ECO:0000313" key="5">
    <source>
        <dbReference type="Proteomes" id="UP000186879"/>
    </source>
</evidence>
<dbReference type="InterPro" id="IPR003010">
    <property type="entry name" value="C-N_Hydrolase"/>
</dbReference>
<dbReference type="Proteomes" id="UP000198669">
    <property type="component" value="Unassembled WGS sequence"/>
</dbReference>
<dbReference type="EMBL" id="CP017921">
    <property type="protein sequence ID" value="APH39793.1"/>
    <property type="molecule type" value="Genomic_DNA"/>
</dbReference>
<dbReference type="RefSeq" id="WP_072562207.1">
    <property type="nucleotide sequence ID" value="NZ_CP017921.1"/>
</dbReference>
<organism evidence="2 5">
    <name type="scientific">Methanohalophilus halophilus</name>
    <dbReference type="NCBI Taxonomy" id="2177"/>
    <lineage>
        <taxon>Archaea</taxon>
        <taxon>Methanobacteriati</taxon>
        <taxon>Methanobacteriota</taxon>
        <taxon>Stenosarchaea group</taxon>
        <taxon>Methanomicrobia</taxon>
        <taxon>Methanosarcinales</taxon>
        <taxon>Methanosarcinaceae</taxon>
        <taxon>Methanohalophilus</taxon>
    </lineage>
</organism>
<protein>
    <submittedName>
        <fullName evidence="3">Carbon-nitrogen family hydrolase</fullName>
    </submittedName>
    <submittedName>
        <fullName evidence="2">Carbon-nitrogen hydrolase</fullName>
    </submittedName>
</protein>
<evidence type="ECO:0000313" key="4">
    <source>
        <dbReference type="EMBL" id="SDW40966.1"/>
    </source>
</evidence>
<dbReference type="Gene3D" id="3.60.110.10">
    <property type="entry name" value="Carbon-nitrogen hydrolase"/>
    <property type="match status" value="1"/>
</dbReference>
<reference evidence="3 7" key="3">
    <citation type="submission" date="2018-10" db="EMBL/GenBank/DDBJ databases">
        <title>Cultivation of a novel Methanohalophilus strain from Kebrit Deep of the Red Sea and a genomic comparison of members of the genus Methanohalophilus.</title>
        <authorList>
            <person name="Guan Y."/>
            <person name="Ngugi D.K."/>
            <person name="Stingl U."/>
        </authorList>
    </citation>
    <scope>NUCLEOTIDE SEQUENCE [LARGE SCALE GENOMIC DNA]</scope>
    <source>
        <strain evidence="3 7">DSM 3094</strain>
    </source>
</reference>